<comment type="caution">
    <text evidence="2">The sequence shown here is derived from an EMBL/GenBank/DDBJ whole genome shotgun (WGS) entry which is preliminary data.</text>
</comment>
<dbReference type="AlphaFoldDB" id="A0A5S5CDK2"/>
<dbReference type="RefSeq" id="WP_170251726.1">
    <property type="nucleotide sequence ID" value="NZ_VNHU01000001.1"/>
</dbReference>
<gene>
    <name evidence="2" type="ORF">BD809_101381</name>
</gene>
<dbReference type="Pfam" id="PF09537">
    <property type="entry name" value="DUF2383"/>
    <property type="match status" value="1"/>
</dbReference>
<evidence type="ECO:0000259" key="1">
    <source>
        <dbReference type="Pfam" id="PF09537"/>
    </source>
</evidence>
<feature type="domain" description="DUF2383" evidence="1">
    <location>
        <begin position="7"/>
        <end position="115"/>
    </location>
</feature>
<name>A0A5S5CDK2_9FLAO</name>
<dbReference type="InterPro" id="IPR009078">
    <property type="entry name" value="Ferritin-like_SF"/>
</dbReference>
<dbReference type="SUPFAM" id="SSF47240">
    <property type="entry name" value="Ferritin-like"/>
    <property type="match status" value="1"/>
</dbReference>
<evidence type="ECO:0000313" key="3">
    <source>
        <dbReference type="Proteomes" id="UP000324376"/>
    </source>
</evidence>
<proteinExistence type="predicted"/>
<keyword evidence="3" id="KW-1185">Reference proteome</keyword>
<dbReference type="PIRSF" id="PIRSF029477">
    <property type="entry name" value="UCP029477"/>
    <property type="match status" value="1"/>
</dbReference>
<protein>
    <submittedName>
        <fullName evidence="2">Uncharacterized protein (TIGR02284 family)</fullName>
    </submittedName>
</protein>
<dbReference type="NCBIfam" id="TIGR02284">
    <property type="entry name" value="PA2169 family four-helix-bundle protein"/>
    <property type="match status" value="1"/>
</dbReference>
<dbReference type="EMBL" id="VNHU01000001">
    <property type="protein sequence ID" value="TYP77229.1"/>
    <property type="molecule type" value="Genomic_DNA"/>
</dbReference>
<dbReference type="InterPro" id="IPR016920">
    <property type="entry name" value="UCP029477"/>
</dbReference>
<organism evidence="2 3">
    <name type="scientific">Aquimarina intermedia</name>
    <dbReference type="NCBI Taxonomy" id="350814"/>
    <lineage>
        <taxon>Bacteria</taxon>
        <taxon>Pseudomonadati</taxon>
        <taxon>Bacteroidota</taxon>
        <taxon>Flavobacteriia</taxon>
        <taxon>Flavobacteriales</taxon>
        <taxon>Flavobacteriaceae</taxon>
        <taxon>Aquimarina</taxon>
    </lineage>
</organism>
<accession>A0A5S5CDK2</accession>
<dbReference type="Proteomes" id="UP000324376">
    <property type="component" value="Unassembled WGS sequence"/>
</dbReference>
<dbReference type="Gene3D" id="1.20.1260.10">
    <property type="match status" value="1"/>
</dbReference>
<reference evidence="2 3" key="1">
    <citation type="submission" date="2019-07" db="EMBL/GenBank/DDBJ databases">
        <title>Genomic Encyclopedia of Archaeal and Bacterial Type Strains, Phase II (KMG-II): from individual species to whole genera.</title>
        <authorList>
            <person name="Goeker M."/>
        </authorList>
    </citation>
    <scope>NUCLEOTIDE SEQUENCE [LARGE SCALE GENOMIC DNA]</scope>
    <source>
        <strain evidence="2 3">DSM 17527</strain>
    </source>
</reference>
<dbReference type="InterPro" id="IPR012347">
    <property type="entry name" value="Ferritin-like"/>
</dbReference>
<sequence length="150" mass="17531">MSFKKEIAEKLNTLLQNNVNSVEGYKKAADNTESVELKAYFRNRIEQRSNFVDELRKEILQYGQIPEDDTTFSADLHRAWIDVKTFFSSNDEKLILEECIRGDEKALQDYEELLQEKDLPPTLDKIFANHKNEILSAINKDKMYVQKSHA</sequence>
<evidence type="ECO:0000313" key="2">
    <source>
        <dbReference type="EMBL" id="TYP77229.1"/>
    </source>
</evidence>
<dbReference type="InterPro" id="IPR019052">
    <property type="entry name" value="DUF2383"/>
</dbReference>
<dbReference type="InterPro" id="IPR011971">
    <property type="entry name" value="CHP02284"/>
</dbReference>